<comment type="caution">
    <text evidence="1">The sequence shown here is derived from an EMBL/GenBank/DDBJ whole genome shotgun (WGS) entry which is preliminary data.</text>
</comment>
<organism evidence="1 2">
    <name type="scientific">Lactuca virosa</name>
    <dbReference type="NCBI Taxonomy" id="75947"/>
    <lineage>
        <taxon>Eukaryota</taxon>
        <taxon>Viridiplantae</taxon>
        <taxon>Streptophyta</taxon>
        <taxon>Embryophyta</taxon>
        <taxon>Tracheophyta</taxon>
        <taxon>Spermatophyta</taxon>
        <taxon>Magnoliopsida</taxon>
        <taxon>eudicotyledons</taxon>
        <taxon>Gunneridae</taxon>
        <taxon>Pentapetalae</taxon>
        <taxon>asterids</taxon>
        <taxon>campanulids</taxon>
        <taxon>Asterales</taxon>
        <taxon>Asteraceae</taxon>
        <taxon>Cichorioideae</taxon>
        <taxon>Cichorieae</taxon>
        <taxon>Lactucinae</taxon>
        <taxon>Lactuca</taxon>
    </lineage>
</organism>
<evidence type="ECO:0000313" key="2">
    <source>
        <dbReference type="Proteomes" id="UP001157418"/>
    </source>
</evidence>
<gene>
    <name evidence="1" type="ORF">LVIROSA_LOCUS6255</name>
</gene>
<accession>A0AAU9LST9</accession>
<protein>
    <submittedName>
        <fullName evidence="1">Uncharacterized protein</fullName>
    </submittedName>
</protein>
<evidence type="ECO:0000313" key="1">
    <source>
        <dbReference type="EMBL" id="CAH1418674.1"/>
    </source>
</evidence>
<dbReference type="EMBL" id="CAKMRJ010000113">
    <property type="protein sequence ID" value="CAH1418674.1"/>
    <property type="molecule type" value="Genomic_DNA"/>
</dbReference>
<name>A0AAU9LST9_9ASTR</name>
<dbReference type="Proteomes" id="UP001157418">
    <property type="component" value="Unassembled WGS sequence"/>
</dbReference>
<keyword evidence="2" id="KW-1185">Reference proteome</keyword>
<reference evidence="1 2" key="1">
    <citation type="submission" date="2022-01" db="EMBL/GenBank/DDBJ databases">
        <authorList>
            <person name="Xiong W."/>
            <person name="Schranz E."/>
        </authorList>
    </citation>
    <scope>NUCLEOTIDE SEQUENCE [LARGE SCALE GENOMIC DNA]</scope>
</reference>
<dbReference type="AlphaFoldDB" id="A0AAU9LST9"/>
<proteinExistence type="predicted"/>
<sequence>MLIHSSFSLSLSFSHYSRISFSFSSISALRLPSSVYLFQSNLCLHNLPDNCRKKLQSLCFLTFQICSLVCGRINLIWVKFPIVQTLKEKNPKANDFLTFFWLTSCPTTDSQCIEHDYLGYPISLLVGETEWIEVLVFTL</sequence>